<name>A0AA38BZ81_TAXCH</name>
<organism evidence="4 5">
    <name type="scientific">Taxus chinensis</name>
    <name type="common">Chinese yew</name>
    <name type="synonym">Taxus wallichiana var. chinensis</name>
    <dbReference type="NCBI Taxonomy" id="29808"/>
    <lineage>
        <taxon>Eukaryota</taxon>
        <taxon>Viridiplantae</taxon>
        <taxon>Streptophyta</taxon>
        <taxon>Embryophyta</taxon>
        <taxon>Tracheophyta</taxon>
        <taxon>Spermatophyta</taxon>
        <taxon>Pinopsida</taxon>
        <taxon>Pinidae</taxon>
        <taxon>Conifers II</taxon>
        <taxon>Cupressales</taxon>
        <taxon>Taxaceae</taxon>
        <taxon>Taxus</taxon>
    </lineage>
</organism>
<protein>
    <recommendedName>
        <fullName evidence="3">J domain-containing protein</fullName>
    </recommendedName>
</protein>
<reference evidence="4 5" key="1">
    <citation type="journal article" date="2021" name="Nat. Plants">
        <title>The Taxus genome provides insights into paclitaxel biosynthesis.</title>
        <authorList>
            <person name="Xiong X."/>
            <person name="Gou J."/>
            <person name="Liao Q."/>
            <person name="Li Y."/>
            <person name="Zhou Q."/>
            <person name="Bi G."/>
            <person name="Li C."/>
            <person name="Du R."/>
            <person name="Wang X."/>
            <person name="Sun T."/>
            <person name="Guo L."/>
            <person name="Liang H."/>
            <person name="Lu P."/>
            <person name="Wu Y."/>
            <person name="Zhang Z."/>
            <person name="Ro D.K."/>
            <person name="Shang Y."/>
            <person name="Huang S."/>
            <person name="Yan J."/>
        </authorList>
    </citation>
    <scope>NUCLEOTIDE SEQUENCE [LARGE SCALE GENOMIC DNA]</scope>
    <source>
        <strain evidence="4">Ta-2019</strain>
    </source>
</reference>
<dbReference type="PROSITE" id="PS00636">
    <property type="entry name" value="DNAJ_1"/>
    <property type="match status" value="1"/>
</dbReference>
<evidence type="ECO:0000256" key="1">
    <source>
        <dbReference type="SAM" id="Coils"/>
    </source>
</evidence>
<dbReference type="AlphaFoldDB" id="A0AA38BZ81"/>
<evidence type="ECO:0000313" key="4">
    <source>
        <dbReference type="EMBL" id="KAH9289876.1"/>
    </source>
</evidence>
<dbReference type="InterPro" id="IPR018253">
    <property type="entry name" value="DnaJ_domain_CS"/>
</dbReference>
<dbReference type="Pfam" id="PF00226">
    <property type="entry name" value="DnaJ"/>
    <property type="match status" value="1"/>
</dbReference>
<dbReference type="CDD" id="cd06257">
    <property type="entry name" value="DnaJ"/>
    <property type="match status" value="1"/>
</dbReference>
<feature type="non-terminal residue" evidence="4">
    <location>
        <position position="1"/>
    </location>
</feature>
<dbReference type="SMART" id="SM00271">
    <property type="entry name" value="DnaJ"/>
    <property type="match status" value="1"/>
</dbReference>
<feature type="domain" description="J" evidence="3">
    <location>
        <begin position="1"/>
        <end position="60"/>
    </location>
</feature>
<dbReference type="OMA" id="MDHYTIL"/>
<keyword evidence="5" id="KW-1185">Reference proteome</keyword>
<feature type="non-terminal residue" evidence="4">
    <location>
        <position position="152"/>
    </location>
</feature>
<dbReference type="Proteomes" id="UP000824469">
    <property type="component" value="Unassembled WGS sequence"/>
</dbReference>
<evidence type="ECO:0000259" key="3">
    <source>
        <dbReference type="PROSITE" id="PS50076"/>
    </source>
</evidence>
<feature type="region of interest" description="Disordered" evidence="2">
    <location>
        <begin position="1"/>
        <end position="33"/>
    </location>
</feature>
<sequence length="152" mass="17804">KEGAKLTPGEIRKAHRARALTSHPDKRPDDPNAVALFPKIQTAYDLLTDENARKAFDDFLRLRDERLQRQEHKASEISAKRRKMMDDLTRREKEFEFQKQQEDKEKVEETKAARKLQEEIARIRALHSQRSSRAFNFASHRVAAQDSKKEPP</sequence>
<gene>
    <name evidence="4" type="ORF">KI387_033993</name>
</gene>
<dbReference type="InterPro" id="IPR036869">
    <property type="entry name" value="J_dom_sf"/>
</dbReference>
<proteinExistence type="predicted"/>
<feature type="coiled-coil region" evidence="1">
    <location>
        <begin position="90"/>
        <end position="126"/>
    </location>
</feature>
<dbReference type="PROSITE" id="PS50076">
    <property type="entry name" value="DNAJ_2"/>
    <property type="match status" value="1"/>
</dbReference>
<dbReference type="EMBL" id="JAHRHJ020003813">
    <property type="protein sequence ID" value="KAH9289876.1"/>
    <property type="molecule type" value="Genomic_DNA"/>
</dbReference>
<evidence type="ECO:0000313" key="5">
    <source>
        <dbReference type="Proteomes" id="UP000824469"/>
    </source>
</evidence>
<dbReference type="PANTHER" id="PTHR45098">
    <property type="entry name" value="DNAJ DOMAIN CONTAINING PROTEIN, EXPRESSED"/>
    <property type="match status" value="1"/>
</dbReference>
<keyword evidence="1" id="KW-0175">Coiled coil</keyword>
<evidence type="ECO:0000256" key="2">
    <source>
        <dbReference type="SAM" id="MobiDB-lite"/>
    </source>
</evidence>
<comment type="caution">
    <text evidence="4">The sequence shown here is derived from an EMBL/GenBank/DDBJ whole genome shotgun (WGS) entry which is preliminary data.</text>
</comment>
<dbReference type="SUPFAM" id="SSF46565">
    <property type="entry name" value="Chaperone J-domain"/>
    <property type="match status" value="1"/>
</dbReference>
<dbReference type="InterPro" id="IPR001623">
    <property type="entry name" value="DnaJ_domain"/>
</dbReference>
<accession>A0AA38BZ81</accession>
<dbReference type="Gene3D" id="1.10.287.110">
    <property type="entry name" value="DnaJ domain"/>
    <property type="match status" value="1"/>
</dbReference>
<dbReference type="PANTHER" id="PTHR45098:SF1">
    <property type="entry name" value="DNAJ DOMAIN CONTAINING PROTEIN, EXPRESSED"/>
    <property type="match status" value="1"/>
</dbReference>